<keyword evidence="1" id="KW-0812">Transmembrane</keyword>
<protein>
    <recommendedName>
        <fullName evidence="4">Competence protein ComGG</fullName>
    </recommendedName>
</protein>
<reference evidence="2 3" key="1">
    <citation type="submission" date="2021-01" db="EMBL/GenBank/DDBJ databases">
        <title>Genome public.</title>
        <authorList>
            <person name="Liu C."/>
            <person name="Sun Q."/>
        </authorList>
    </citation>
    <scope>NUCLEOTIDE SEQUENCE [LARGE SCALE GENOMIC DNA]</scope>
    <source>
        <strain evidence="2 3">YIM B02564</strain>
    </source>
</reference>
<evidence type="ECO:0000313" key="2">
    <source>
        <dbReference type="EMBL" id="MBL4951417.1"/>
    </source>
</evidence>
<dbReference type="Pfam" id="PF14173">
    <property type="entry name" value="ComGG"/>
    <property type="match status" value="1"/>
</dbReference>
<evidence type="ECO:0008006" key="4">
    <source>
        <dbReference type="Google" id="ProtNLM"/>
    </source>
</evidence>
<evidence type="ECO:0000313" key="3">
    <source>
        <dbReference type="Proteomes" id="UP000623967"/>
    </source>
</evidence>
<gene>
    <name evidence="2" type="ORF">JK635_04070</name>
</gene>
<sequence>MKKNEKGFTYPLTLCLLIVFLLFFSMNVGRLLFERKVAHETETILQQEYYYLSTVKKIEKTIEATGSIPKNGKIPYQEGVMDYKTELPAGDSQKVNFTLRLHSGITAYGSGVFDLQTMKLIKWTELQ</sequence>
<comment type="caution">
    <text evidence="2">The sequence shown here is derived from an EMBL/GenBank/DDBJ whole genome shotgun (WGS) entry which is preliminary data.</text>
</comment>
<keyword evidence="3" id="KW-1185">Reference proteome</keyword>
<evidence type="ECO:0000256" key="1">
    <source>
        <dbReference type="SAM" id="Phobius"/>
    </source>
</evidence>
<accession>A0ABS1TJI6</accession>
<organism evidence="2 3">
    <name type="scientific">Neobacillus paridis</name>
    <dbReference type="NCBI Taxonomy" id="2803862"/>
    <lineage>
        <taxon>Bacteria</taxon>
        <taxon>Bacillati</taxon>
        <taxon>Bacillota</taxon>
        <taxon>Bacilli</taxon>
        <taxon>Bacillales</taxon>
        <taxon>Bacillaceae</taxon>
        <taxon>Neobacillus</taxon>
    </lineage>
</organism>
<dbReference type="EMBL" id="JAESWB010000025">
    <property type="protein sequence ID" value="MBL4951417.1"/>
    <property type="molecule type" value="Genomic_DNA"/>
</dbReference>
<keyword evidence="1" id="KW-1133">Transmembrane helix</keyword>
<proteinExistence type="predicted"/>
<feature type="transmembrane region" description="Helical" evidence="1">
    <location>
        <begin position="12"/>
        <end position="33"/>
    </location>
</feature>
<dbReference type="InterPro" id="IPR020372">
    <property type="entry name" value="Competence_ComGG"/>
</dbReference>
<keyword evidence="1" id="KW-0472">Membrane</keyword>
<dbReference type="Proteomes" id="UP000623967">
    <property type="component" value="Unassembled WGS sequence"/>
</dbReference>
<name>A0ABS1TJI6_9BACI</name>
<dbReference type="RefSeq" id="WP_202652605.1">
    <property type="nucleotide sequence ID" value="NZ_JAESWB010000025.1"/>
</dbReference>